<feature type="transmembrane region" description="Helical" evidence="4">
    <location>
        <begin position="367"/>
        <end position="388"/>
    </location>
</feature>
<dbReference type="CDD" id="cd06180">
    <property type="entry name" value="MFS_YjiJ"/>
    <property type="match status" value="1"/>
</dbReference>
<dbReference type="Pfam" id="PF06779">
    <property type="entry name" value="MFS_4"/>
    <property type="match status" value="1"/>
</dbReference>
<dbReference type="RefSeq" id="WP_374839568.1">
    <property type="nucleotide sequence ID" value="NZ_JBHEEW010000009.1"/>
</dbReference>
<dbReference type="Gene3D" id="1.20.1250.20">
    <property type="entry name" value="MFS general substrate transporter like domains"/>
    <property type="match status" value="2"/>
</dbReference>
<reference evidence="7" key="1">
    <citation type="journal article" date="2019" name="Int. J. Syst. Evol. Microbiol.">
        <title>The Global Catalogue of Microorganisms (GCM) 10K type strain sequencing project: providing services to taxonomists for standard genome sequencing and annotation.</title>
        <authorList>
            <consortium name="The Broad Institute Genomics Platform"/>
            <consortium name="The Broad Institute Genome Sequencing Center for Infectious Disease"/>
            <person name="Wu L."/>
            <person name="Ma J."/>
        </authorList>
    </citation>
    <scope>NUCLEOTIDE SEQUENCE [LARGE SCALE GENOMIC DNA]</scope>
    <source>
        <strain evidence="7">CCUG 55609</strain>
    </source>
</reference>
<dbReference type="EMBL" id="JBHTNF010000007">
    <property type="protein sequence ID" value="MFD1328925.1"/>
    <property type="molecule type" value="Genomic_DNA"/>
</dbReference>
<feature type="domain" description="Major facilitator superfamily (MFS) profile" evidence="5">
    <location>
        <begin position="16"/>
        <end position="393"/>
    </location>
</feature>
<proteinExistence type="predicted"/>
<sequence>MLHVSKPSVAHPLPVALAGAVTLAAVMGFGRFFYTPVLPAMMADLHLDPAQSGLIAAANFAGYLAGAILAGYGWAAGHERRLALLALAANAALLAVMGFASTLPAFVIIRFLAGLASAFGLVFTSGIVLSHGLAAGDTRVPVIHFSGVGAGIALSSLLVMELSSFEHGGFAAWRPDWIVAAIFTSLALVAVSLLLPRTGAGVSARPEPALCWTRPLAALALSYGLFGIGYVVTATFIVAIVRDGGADPLLEALTWFVTGLTAAVSLALWKWPQRRLGLLGGYRAALLLEALGVAATVILPMPVSVLVGGVLLGATFMVITAYGLQLCRAMAPESPRRSLATMTAAFGVGQIVGPLAAGWLAAESGSYGLPSLMAAAILTVAALVTLLAKGEGSIKSR</sequence>
<feature type="transmembrane region" description="Helical" evidence="4">
    <location>
        <begin position="216"/>
        <end position="240"/>
    </location>
</feature>
<dbReference type="Proteomes" id="UP001597173">
    <property type="component" value="Unassembled WGS sequence"/>
</dbReference>
<accession>A0ABW3YYB6</accession>
<keyword evidence="3 4" id="KW-0472">Membrane</keyword>
<feature type="transmembrane region" description="Helical" evidence="4">
    <location>
        <begin position="82"/>
        <end position="101"/>
    </location>
</feature>
<feature type="transmembrane region" description="Helical" evidence="4">
    <location>
        <begin position="142"/>
        <end position="165"/>
    </location>
</feature>
<evidence type="ECO:0000256" key="4">
    <source>
        <dbReference type="SAM" id="Phobius"/>
    </source>
</evidence>
<feature type="transmembrane region" description="Helical" evidence="4">
    <location>
        <begin position="12"/>
        <end position="34"/>
    </location>
</feature>
<dbReference type="PROSITE" id="PS50850">
    <property type="entry name" value="MFS"/>
    <property type="match status" value="1"/>
</dbReference>
<dbReference type="SUPFAM" id="SSF103473">
    <property type="entry name" value="MFS general substrate transporter"/>
    <property type="match status" value="1"/>
</dbReference>
<dbReference type="InterPro" id="IPR036259">
    <property type="entry name" value="MFS_trans_sf"/>
</dbReference>
<protein>
    <submittedName>
        <fullName evidence="6">YbfB/YjiJ family MFS transporter</fullName>
    </submittedName>
</protein>
<dbReference type="PANTHER" id="PTHR23537:SF1">
    <property type="entry name" value="SUGAR TRANSPORTER"/>
    <property type="match status" value="1"/>
</dbReference>
<feature type="transmembrane region" description="Helical" evidence="4">
    <location>
        <begin position="339"/>
        <end position="361"/>
    </location>
</feature>
<dbReference type="InterPro" id="IPR010645">
    <property type="entry name" value="MFS_4"/>
</dbReference>
<evidence type="ECO:0000256" key="1">
    <source>
        <dbReference type="ARBA" id="ARBA00022692"/>
    </source>
</evidence>
<evidence type="ECO:0000256" key="2">
    <source>
        <dbReference type="ARBA" id="ARBA00022989"/>
    </source>
</evidence>
<keyword evidence="2 4" id="KW-1133">Transmembrane helix</keyword>
<dbReference type="InterPro" id="IPR020846">
    <property type="entry name" value="MFS_dom"/>
</dbReference>
<evidence type="ECO:0000313" key="7">
    <source>
        <dbReference type="Proteomes" id="UP001597173"/>
    </source>
</evidence>
<name>A0ABW3YYB6_MYCRA</name>
<feature type="transmembrane region" description="Helical" evidence="4">
    <location>
        <begin position="305"/>
        <end position="327"/>
    </location>
</feature>
<feature type="transmembrane region" description="Helical" evidence="4">
    <location>
        <begin position="54"/>
        <end position="75"/>
    </location>
</feature>
<feature type="transmembrane region" description="Helical" evidence="4">
    <location>
        <begin position="107"/>
        <end position="130"/>
    </location>
</feature>
<evidence type="ECO:0000259" key="5">
    <source>
        <dbReference type="PROSITE" id="PS50850"/>
    </source>
</evidence>
<gene>
    <name evidence="6" type="ORF">ACFQ33_13605</name>
</gene>
<keyword evidence="7" id="KW-1185">Reference proteome</keyword>
<evidence type="ECO:0000256" key="3">
    <source>
        <dbReference type="ARBA" id="ARBA00023136"/>
    </source>
</evidence>
<feature type="transmembrane region" description="Helical" evidence="4">
    <location>
        <begin position="252"/>
        <end position="269"/>
    </location>
</feature>
<feature type="transmembrane region" description="Helical" evidence="4">
    <location>
        <begin position="281"/>
        <end position="299"/>
    </location>
</feature>
<comment type="caution">
    <text evidence="6">The sequence shown here is derived from an EMBL/GenBank/DDBJ whole genome shotgun (WGS) entry which is preliminary data.</text>
</comment>
<organism evidence="6 7">
    <name type="scientific">Mycoplana ramosa</name>
    <name type="common">Mycoplana bullata</name>
    <dbReference type="NCBI Taxonomy" id="40837"/>
    <lineage>
        <taxon>Bacteria</taxon>
        <taxon>Pseudomonadati</taxon>
        <taxon>Pseudomonadota</taxon>
        <taxon>Alphaproteobacteria</taxon>
        <taxon>Hyphomicrobiales</taxon>
        <taxon>Rhizobiaceae</taxon>
        <taxon>Mycoplana</taxon>
    </lineage>
</organism>
<dbReference type="PANTHER" id="PTHR23537">
    <property type="match status" value="1"/>
</dbReference>
<feature type="transmembrane region" description="Helical" evidence="4">
    <location>
        <begin position="177"/>
        <end position="195"/>
    </location>
</feature>
<keyword evidence="1 4" id="KW-0812">Transmembrane</keyword>
<evidence type="ECO:0000313" key="6">
    <source>
        <dbReference type="EMBL" id="MFD1328925.1"/>
    </source>
</evidence>